<dbReference type="InterPro" id="IPR005119">
    <property type="entry name" value="LysR_subst-bd"/>
</dbReference>
<dbReference type="Pfam" id="PF03466">
    <property type="entry name" value="LysR_substrate"/>
    <property type="match status" value="1"/>
</dbReference>
<proteinExistence type="inferred from homology"/>
<organism evidence="6 7">
    <name type="scientific">Capillimicrobium parvum</name>
    <dbReference type="NCBI Taxonomy" id="2884022"/>
    <lineage>
        <taxon>Bacteria</taxon>
        <taxon>Bacillati</taxon>
        <taxon>Actinomycetota</taxon>
        <taxon>Thermoleophilia</taxon>
        <taxon>Solirubrobacterales</taxon>
        <taxon>Capillimicrobiaceae</taxon>
        <taxon>Capillimicrobium</taxon>
    </lineage>
</organism>
<dbReference type="GO" id="GO:0003700">
    <property type="term" value="F:DNA-binding transcription factor activity"/>
    <property type="evidence" value="ECO:0007669"/>
    <property type="project" value="InterPro"/>
</dbReference>
<dbReference type="PRINTS" id="PR00039">
    <property type="entry name" value="HTHLYSR"/>
</dbReference>
<dbReference type="KEGG" id="sbae:DSM104329_00172"/>
<evidence type="ECO:0000259" key="5">
    <source>
        <dbReference type="PROSITE" id="PS50931"/>
    </source>
</evidence>
<evidence type="ECO:0000313" key="6">
    <source>
        <dbReference type="EMBL" id="UGS33807.1"/>
    </source>
</evidence>
<sequence length="312" mass="33644">MIASASESDSGQEAGPIELRQLRAFVAVAEERHFGRAAERLHIAQPPLSQTIRRLEAELGAPLLYRTTRRVDLAPAGEVLLARAKAILAAVERAEDDARRAARGEYGRLSIGFTGSATYSLLPSLATTLRAHLPGVELELHGEMLTPAQVAGLLDGTLHLALLRPPVDEPELNLATIRRESLVAVLPRAHRLAAADSIALEELAGERFVTYPSYPRSVLRQAVESMCAAHGFRPRSALEAAETATLVSFVAAGYGVSLVPESVTQMTVAGAVYRPLRDEDHQVELAVAWRGDGTTPLVARALHIVRRELTTV</sequence>
<evidence type="ECO:0000256" key="3">
    <source>
        <dbReference type="ARBA" id="ARBA00023125"/>
    </source>
</evidence>
<dbReference type="FunFam" id="1.10.10.10:FF:000001">
    <property type="entry name" value="LysR family transcriptional regulator"/>
    <property type="match status" value="1"/>
</dbReference>
<evidence type="ECO:0000256" key="1">
    <source>
        <dbReference type="ARBA" id="ARBA00009437"/>
    </source>
</evidence>
<dbReference type="GO" id="GO:0003677">
    <property type="term" value="F:DNA binding"/>
    <property type="evidence" value="ECO:0007669"/>
    <property type="project" value="UniProtKB-KW"/>
</dbReference>
<dbReference type="Gene3D" id="1.10.10.10">
    <property type="entry name" value="Winged helix-like DNA-binding domain superfamily/Winged helix DNA-binding domain"/>
    <property type="match status" value="1"/>
</dbReference>
<comment type="similarity">
    <text evidence="1">Belongs to the LysR transcriptional regulatory family.</text>
</comment>
<evidence type="ECO:0000256" key="4">
    <source>
        <dbReference type="ARBA" id="ARBA00023163"/>
    </source>
</evidence>
<keyword evidence="2" id="KW-0805">Transcription regulation</keyword>
<dbReference type="Proteomes" id="UP001162834">
    <property type="component" value="Chromosome"/>
</dbReference>
<dbReference type="Pfam" id="PF00126">
    <property type="entry name" value="HTH_1"/>
    <property type="match status" value="1"/>
</dbReference>
<reference evidence="6" key="1">
    <citation type="journal article" date="2022" name="Int. J. Syst. Evol. Microbiol.">
        <title>Pseudomonas aegrilactucae sp. nov. and Pseudomonas morbosilactucae sp. nov., pathogens causing bacterial rot of lettuce in Japan.</title>
        <authorList>
            <person name="Sawada H."/>
            <person name="Fujikawa T."/>
            <person name="Satou M."/>
        </authorList>
    </citation>
    <scope>NUCLEOTIDE SEQUENCE</scope>
    <source>
        <strain evidence="6">0166_1</strain>
    </source>
</reference>
<dbReference type="SUPFAM" id="SSF53850">
    <property type="entry name" value="Periplasmic binding protein-like II"/>
    <property type="match status" value="1"/>
</dbReference>
<dbReference type="SUPFAM" id="SSF46785">
    <property type="entry name" value="Winged helix' DNA-binding domain"/>
    <property type="match status" value="1"/>
</dbReference>
<dbReference type="EMBL" id="CP087164">
    <property type="protein sequence ID" value="UGS33807.1"/>
    <property type="molecule type" value="Genomic_DNA"/>
</dbReference>
<dbReference type="CDD" id="cd08414">
    <property type="entry name" value="PBP2_LTTR_aromatics_like"/>
    <property type="match status" value="1"/>
</dbReference>
<dbReference type="PANTHER" id="PTHR30346:SF28">
    <property type="entry name" value="HTH-TYPE TRANSCRIPTIONAL REGULATOR CYNR"/>
    <property type="match status" value="1"/>
</dbReference>
<gene>
    <name evidence="6" type="primary">hcaR_1</name>
    <name evidence="6" type="ORF">DSM104329_00172</name>
</gene>
<dbReference type="InterPro" id="IPR036388">
    <property type="entry name" value="WH-like_DNA-bd_sf"/>
</dbReference>
<dbReference type="AlphaFoldDB" id="A0A9E7BYU1"/>
<dbReference type="InterPro" id="IPR036390">
    <property type="entry name" value="WH_DNA-bd_sf"/>
</dbReference>
<dbReference type="PROSITE" id="PS50931">
    <property type="entry name" value="HTH_LYSR"/>
    <property type="match status" value="1"/>
</dbReference>
<accession>A0A9E7BYU1</accession>
<feature type="domain" description="HTH lysR-type" evidence="5">
    <location>
        <begin position="17"/>
        <end position="74"/>
    </location>
</feature>
<evidence type="ECO:0000256" key="2">
    <source>
        <dbReference type="ARBA" id="ARBA00023015"/>
    </source>
</evidence>
<evidence type="ECO:0000313" key="7">
    <source>
        <dbReference type="Proteomes" id="UP001162834"/>
    </source>
</evidence>
<dbReference type="InterPro" id="IPR000847">
    <property type="entry name" value="LysR_HTH_N"/>
</dbReference>
<dbReference type="GO" id="GO:0032993">
    <property type="term" value="C:protein-DNA complex"/>
    <property type="evidence" value="ECO:0007669"/>
    <property type="project" value="TreeGrafter"/>
</dbReference>
<dbReference type="Gene3D" id="3.40.190.10">
    <property type="entry name" value="Periplasmic binding protein-like II"/>
    <property type="match status" value="2"/>
</dbReference>
<keyword evidence="7" id="KW-1185">Reference proteome</keyword>
<dbReference type="PANTHER" id="PTHR30346">
    <property type="entry name" value="TRANSCRIPTIONAL DUAL REGULATOR HCAR-RELATED"/>
    <property type="match status" value="1"/>
</dbReference>
<dbReference type="RefSeq" id="WP_259313499.1">
    <property type="nucleotide sequence ID" value="NZ_CP087164.1"/>
</dbReference>
<keyword evidence="4" id="KW-0804">Transcription</keyword>
<keyword evidence="3" id="KW-0238">DNA-binding</keyword>
<name>A0A9E7BYU1_9ACTN</name>
<protein>
    <submittedName>
        <fullName evidence="6">Hca operon transcriptional activator HcaR</fullName>
    </submittedName>
</protein>